<comment type="similarity">
    <text evidence="1 2">Belongs to the CutC family.</text>
</comment>
<proteinExistence type="inferred from homology"/>
<reference evidence="4" key="2">
    <citation type="submission" date="2016-01" db="EMBL/GenBank/DDBJ databases">
        <title>First complete genome sequence of a species in the genus Microterricola, an extremophilic cold active enzyme producing strain ERGS5:02 isolated from Sikkim Himalaya.</title>
        <authorList>
            <person name="Kumar R."/>
            <person name="Singh D."/>
            <person name="Swarnkar M.K."/>
        </authorList>
    </citation>
    <scope>NUCLEOTIDE SEQUENCE [LARGE SCALE GENOMIC DNA]</scope>
    <source>
        <strain evidence="4">ERGS5:02</strain>
    </source>
</reference>
<protein>
    <recommendedName>
        <fullName evidence="2">PF03932 family protein CutC</fullName>
    </recommendedName>
</protein>
<comment type="subcellular location">
    <subcellularLocation>
        <location evidence="2">Cytoplasm</location>
    </subcellularLocation>
</comment>
<dbReference type="PANTHER" id="PTHR12598:SF0">
    <property type="entry name" value="COPPER HOMEOSTASIS PROTEIN CUTC HOMOLOG"/>
    <property type="match status" value="1"/>
</dbReference>
<organism evidence="3 4">
    <name type="scientific">Microterricola viridarii</name>
    <dbReference type="NCBI Taxonomy" id="412690"/>
    <lineage>
        <taxon>Bacteria</taxon>
        <taxon>Bacillati</taxon>
        <taxon>Actinomycetota</taxon>
        <taxon>Actinomycetes</taxon>
        <taxon>Micrococcales</taxon>
        <taxon>Microbacteriaceae</taxon>
        <taxon>Microterricola</taxon>
    </lineage>
</organism>
<evidence type="ECO:0000313" key="4">
    <source>
        <dbReference type="Proteomes" id="UP000058305"/>
    </source>
</evidence>
<dbReference type="Proteomes" id="UP000058305">
    <property type="component" value="Chromosome"/>
</dbReference>
<evidence type="ECO:0000256" key="2">
    <source>
        <dbReference type="HAMAP-Rule" id="MF_00795"/>
    </source>
</evidence>
<comment type="caution">
    <text evidence="2">Once thought to be involved in copper homeostasis, experiments in E.coli have shown this is not the case.</text>
</comment>
<dbReference type="OrthoDB" id="9815677at2"/>
<dbReference type="InterPro" id="IPR036822">
    <property type="entry name" value="CutC-like_dom_sf"/>
</dbReference>
<keyword evidence="4" id="KW-1185">Reference proteome</keyword>
<dbReference type="GO" id="GO:0005737">
    <property type="term" value="C:cytoplasm"/>
    <property type="evidence" value="ECO:0007669"/>
    <property type="project" value="UniProtKB-SubCell"/>
</dbReference>
<keyword evidence="2" id="KW-0963">Cytoplasm</keyword>
<reference evidence="3 4" key="1">
    <citation type="journal article" date="2016" name="J. Biotechnol.">
        <title>First complete genome sequence of a species in the genus Microterricola, an extremophilic cold active enzyme producing bacterial strain ERGS5:02 isolated from Sikkim Himalaya.</title>
        <authorList>
            <person name="Himanshu"/>
            <person name="Swarnkar M.K."/>
            <person name="Singh D."/>
            <person name="Kumar R."/>
        </authorList>
    </citation>
    <scope>NUCLEOTIDE SEQUENCE [LARGE SCALE GENOMIC DNA]</scope>
    <source>
        <strain evidence="3 4">ERGS5:02</strain>
    </source>
</reference>
<dbReference type="EMBL" id="CP014145">
    <property type="protein sequence ID" value="AMB58090.1"/>
    <property type="molecule type" value="Genomic_DNA"/>
</dbReference>
<evidence type="ECO:0000256" key="1">
    <source>
        <dbReference type="ARBA" id="ARBA00007768"/>
    </source>
</evidence>
<name>A0A0Y0MI57_9MICO</name>
<dbReference type="PANTHER" id="PTHR12598">
    <property type="entry name" value="COPPER HOMEOSTASIS PROTEIN CUTC"/>
    <property type="match status" value="1"/>
</dbReference>
<gene>
    <name evidence="2" type="primary">cutC</name>
    <name evidence="3" type="ORF">AWU67_03560</name>
</gene>
<dbReference type="AlphaFoldDB" id="A0A0Y0MI57"/>
<dbReference type="SUPFAM" id="SSF110395">
    <property type="entry name" value="CutC-like"/>
    <property type="match status" value="1"/>
</dbReference>
<dbReference type="InterPro" id="IPR005627">
    <property type="entry name" value="CutC-like"/>
</dbReference>
<accession>A0A0Y0MI57</accession>
<dbReference type="Gene3D" id="3.20.20.380">
    <property type="entry name" value="Copper homeostasis (CutC) domain"/>
    <property type="match status" value="1"/>
</dbReference>
<dbReference type="RefSeq" id="WP_067226785.1">
    <property type="nucleotide sequence ID" value="NZ_CP014145.1"/>
</dbReference>
<sequence length="250" mass="24620">MTSKSPALELAVQDLDGVHTALRVGANRIELCGALGVGGLTPSIGIIEQAVEAAALAGADGFVHVLVRPRPGGFVYTAAEVETTIRDIRAARAAGAGGVVIGALTASGLVDKAVTAELLAAAEGMQVTFHRAIDAVESPLQTADVLVGLGLTRVLTSGGAARSIDGIQTLGALKQHVGDRLQIMAGGGVRVEDIGALLAAGVDAVHLSAKVTVADPSPSGPGGGAQSYDKTDGDVAAAAAAAVLAATLEA</sequence>
<dbReference type="HAMAP" id="MF_00795">
    <property type="entry name" value="CutC"/>
    <property type="match status" value="1"/>
</dbReference>
<evidence type="ECO:0000313" key="3">
    <source>
        <dbReference type="EMBL" id="AMB58090.1"/>
    </source>
</evidence>
<dbReference type="GO" id="GO:0005507">
    <property type="term" value="F:copper ion binding"/>
    <property type="evidence" value="ECO:0007669"/>
    <property type="project" value="TreeGrafter"/>
</dbReference>
<dbReference type="KEGG" id="mvd:AWU67_03560"/>
<dbReference type="Pfam" id="PF03932">
    <property type="entry name" value="CutC"/>
    <property type="match status" value="1"/>
</dbReference>